<organism evidence="3 4">
    <name type="scientific">Luteolibacter luteus</name>
    <dbReference type="NCBI Taxonomy" id="2728835"/>
    <lineage>
        <taxon>Bacteria</taxon>
        <taxon>Pseudomonadati</taxon>
        <taxon>Verrucomicrobiota</taxon>
        <taxon>Verrucomicrobiia</taxon>
        <taxon>Verrucomicrobiales</taxon>
        <taxon>Verrucomicrobiaceae</taxon>
        <taxon>Luteolibacter</taxon>
    </lineage>
</organism>
<reference evidence="3 4" key="1">
    <citation type="submission" date="2020-04" db="EMBL/GenBank/DDBJ databases">
        <title>Luteolibacter sp. G-1-1-1 isolated from soil.</title>
        <authorList>
            <person name="Dahal R.H."/>
        </authorList>
    </citation>
    <scope>NUCLEOTIDE SEQUENCE [LARGE SCALE GENOMIC DNA]</scope>
    <source>
        <strain evidence="3 4">G-1-1-1</strain>
    </source>
</reference>
<dbReference type="KEGG" id="luo:HHL09_26330"/>
<dbReference type="Pfam" id="PF15648">
    <property type="entry name" value="Tox-REase-5"/>
    <property type="match status" value="1"/>
</dbReference>
<protein>
    <recommendedName>
        <fullName evidence="2">Tox-REase-5 domain-containing protein</fullName>
    </recommendedName>
</protein>
<dbReference type="Proteomes" id="UP000501812">
    <property type="component" value="Chromosome"/>
</dbReference>
<dbReference type="EMBL" id="CP051774">
    <property type="protein sequence ID" value="QJE99149.1"/>
    <property type="molecule type" value="Genomic_DNA"/>
</dbReference>
<dbReference type="AlphaFoldDB" id="A0A858RS14"/>
<feature type="region of interest" description="Disordered" evidence="1">
    <location>
        <begin position="442"/>
        <end position="461"/>
    </location>
</feature>
<proteinExistence type="predicted"/>
<name>A0A858RS14_9BACT</name>
<feature type="region of interest" description="Disordered" evidence="1">
    <location>
        <begin position="220"/>
        <end position="247"/>
    </location>
</feature>
<evidence type="ECO:0000259" key="2">
    <source>
        <dbReference type="Pfam" id="PF15648"/>
    </source>
</evidence>
<sequence length="583" mass="64043">MQGLSRDVRRTVNYLRNGATVREVIHEKTHGFRREARARGRLTRDDEVAFIRAYDSITRGKQTRGADGGHVSLVFLPDGIADTDITDTMLDEAISEIMEVELMRMARHGSRRGQADSARARGIGTASRVTVKNITAALKLLSPAAAQRFSHFMQAARAYFGIVFGRTAAINKAERDGKFDREGADAFIDKLFGLHREGSPDVTNSNPAEASDLTDSSAAFSLAPSNEDPDSSRLKNKPEATSSLSSTLRSLFPKPAEAYTFQPYDEQRPRIREIARAQDLRLVQSPDLAAATRRIEEALGIITAFYEGGDPDIAGFSPNGNPDVVFLNSRPGLADLPLAWTFAHEAMHAAQKDAKIRAAELWEEIGKLLTPLETEKIQSLLSRAYSASKHDIEAPAFLAGDAISGHDFFGLFHLENAEPIRKLIVDFYDGLGVLNPSGLKDSPDAELARTGSGSRGRPPIASGRFEQVRESMSARSAAYQSRITGRPADINYVVAGVKFDGFGEERGALLEAKGPGYATFVKNGRFRDWFKGREDLISQAKRQLRVAGDMMIEWHFAEEAAADAARKHFRSKRIGNISIIHTP</sequence>
<gene>
    <name evidence="3" type="ORF">HHL09_26330</name>
</gene>
<evidence type="ECO:0000313" key="3">
    <source>
        <dbReference type="EMBL" id="QJE99149.1"/>
    </source>
</evidence>
<keyword evidence="4" id="KW-1185">Reference proteome</keyword>
<evidence type="ECO:0000313" key="4">
    <source>
        <dbReference type="Proteomes" id="UP000501812"/>
    </source>
</evidence>
<accession>A0A858RS14</accession>
<dbReference type="RefSeq" id="WP_169457635.1">
    <property type="nucleotide sequence ID" value="NZ_CP051774.1"/>
</dbReference>
<dbReference type="InterPro" id="IPR028904">
    <property type="entry name" value="Tox-REase-5_dom"/>
</dbReference>
<evidence type="ECO:0000256" key="1">
    <source>
        <dbReference type="SAM" id="MobiDB-lite"/>
    </source>
</evidence>
<feature type="domain" description="Tox-REase-5" evidence="2">
    <location>
        <begin position="476"/>
        <end position="558"/>
    </location>
</feature>